<reference evidence="2" key="2">
    <citation type="submission" date="2023-04" db="EMBL/GenBank/DDBJ databases">
        <title>Paracnuella aquatica gen. nov., sp. nov., a member of the family Chitinophagaceae isolated from a hot spring.</title>
        <authorList>
            <person name="Wang C."/>
        </authorList>
    </citation>
    <scope>NUCLEOTIDE SEQUENCE</scope>
    <source>
        <strain evidence="2">LB-8</strain>
    </source>
</reference>
<comment type="caution">
    <text evidence="2">The sequence shown here is derived from an EMBL/GenBank/DDBJ whole genome shotgun (WGS) entry which is preliminary data.</text>
</comment>
<keyword evidence="3" id="KW-1185">Reference proteome</keyword>
<dbReference type="InterPro" id="IPR008979">
    <property type="entry name" value="Galactose-bd-like_sf"/>
</dbReference>
<dbReference type="PANTHER" id="PTHR36848:SF2">
    <property type="entry name" value="SECRETED PROTEIN"/>
    <property type="match status" value="1"/>
</dbReference>
<dbReference type="NCBIfam" id="NF045579">
    <property type="entry name" value="rhamnoside_JR"/>
    <property type="match status" value="1"/>
</dbReference>
<organism evidence="2 3">
    <name type="scientific">Paraflavisolibacter caeni</name>
    <dbReference type="NCBI Taxonomy" id="2982496"/>
    <lineage>
        <taxon>Bacteria</taxon>
        <taxon>Pseudomonadati</taxon>
        <taxon>Bacteroidota</taxon>
        <taxon>Chitinophagia</taxon>
        <taxon>Chitinophagales</taxon>
        <taxon>Chitinophagaceae</taxon>
        <taxon>Paraflavisolibacter</taxon>
    </lineage>
</organism>
<feature type="chain" id="PRO_5040732828" evidence="1">
    <location>
        <begin position="23"/>
        <end position="931"/>
    </location>
</feature>
<proteinExistence type="predicted"/>
<dbReference type="PANTHER" id="PTHR36848">
    <property type="entry name" value="DNA-BINDING PROTEIN (PUTATIVE SECRETED PROTEIN)-RELATED"/>
    <property type="match status" value="1"/>
</dbReference>
<gene>
    <name evidence="2" type="ORF">OCK74_11200</name>
</gene>
<evidence type="ECO:0000313" key="2">
    <source>
        <dbReference type="EMBL" id="MCU7549684.1"/>
    </source>
</evidence>
<dbReference type="RefSeq" id="WP_279297125.1">
    <property type="nucleotide sequence ID" value="NZ_JAOTIF010000007.1"/>
</dbReference>
<keyword evidence="1" id="KW-0732">Signal</keyword>
<name>A0A9X3BFU6_9BACT</name>
<accession>A0A9X3BFU6</accession>
<dbReference type="GO" id="GO:0016787">
    <property type="term" value="F:hydrolase activity"/>
    <property type="evidence" value="ECO:0007669"/>
    <property type="project" value="UniProtKB-KW"/>
</dbReference>
<evidence type="ECO:0000313" key="3">
    <source>
        <dbReference type="Proteomes" id="UP001155483"/>
    </source>
</evidence>
<dbReference type="Pfam" id="PF17132">
    <property type="entry name" value="Glyco_hydro_106"/>
    <property type="match status" value="2"/>
</dbReference>
<sequence>MKITVQFILATLLSINSSLSIAQQQRSAVAWPQVKKEMQPWTRWWWMGSAVDEENLGYLLTTYKKAGFGGVEVTPIYGAIGYENRYIDFLSPKWMNMLNFTVQKATSLGMGVDLNTGTGWPFGGPQIKSDDAASKLVIQTYRMSAGSRLTESLIMKDEKQRLAGAMLQAVTAYGDKGEVVSLFDQVDKDGRLQWMPSSGNWEVYAAFCGKTLQRVKRAAPGGEGLVVDHLSKKSVNVYLNRFDQAFTPKVAGFRAFFNDSYEVYDASWSPDFFDLFQHNRGYDLRLYLRQLASSDSSSDEVARIKSDYRETMGEMLLENFTRNWTSWAHGYQKLTKNQAHGSPGNLLDLYGAVDIPECETHFGPTDFSIPGLRKDSNDVVDPEHNSMIFKFASSAAHVYGKPLVSSETFVWLTDHFKTSLSQCKPEVERLFLSGVNHTFYHGTTYSPKEVPFPGWLFYAAVNFVPSNSFWPHLSGLNGYITRCQSVLQSGTPDNELLLYWPVYDNWNKAKGLEMQLSFHNTRSWLTPTTFYSLATRMQDAGYLQDFASDQMLSRIGSRNGTLQMGPSGNVYKALVVPACKMMPVATLQKILQLAENGATVVFEQLPEDVPGFKDADARKTQLKNILSRMAFGDAGNSVKKVKLGKGQVYLADDVQQALEMAGIQREKLTETGLQFIRRNLPDGKYYYLVNHTAKVINTSIPLNTVASSVVIMDPLTGVYGKAEASDANGTTKVRVQLQPGEALFLRSFTKAAPQVSAWKYLDQPGNPLIINGTWKLHFTQGGPKLPSDQEMKSLVSWTSLTDTSITAFSGSGEYTITFNLPAKNAKEYLLDLGQVCESAHVWINGMDAGIFWSVPFQSRVGIYLKPGKNTLKIEVANLMANRVRDMDRKGIQWRKYHEINFVNNHYKPFDASNWEPMPSGLLGPVRIIPVN</sequence>
<keyword evidence="2" id="KW-0378">Hydrolase</keyword>
<dbReference type="InterPro" id="IPR053161">
    <property type="entry name" value="Ulvan_degrading_GH"/>
</dbReference>
<dbReference type="Proteomes" id="UP001155483">
    <property type="component" value="Unassembled WGS sequence"/>
</dbReference>
<dbReference type="EMBL" id="JAOTIF010000007">
    <property type="protein sequence ID" value="MCU7549684.1"/>
    <property type="molecule type" value="Genomic_DNA"/>
</dbReference>
<reference evidence="2" key="1">
    <citation type="submission" date="2022-09" db="EMBL/GenBank/DDBJ databases">
        <authorList>
            <person name="Yuan C."/>
            <person name="Ke Z."/>
        </authorList>
    </citation>
    <scope>NUCLEOTIDE SEQUENCE</scope>
    <source>
        <strain evidence="2">LB-8</strain>
    </source>
</reference>
<dbReference type="AlphaFoldDB" id="A0A9X3BFU6"/>
<protein>
    <submittedName>
        <fullName evidence="2">Glycosyl hydrolase</fullName>
    </submittedName>
</protein>
<evidence type="ECO:0000256" key="1">
    <source>
        <dbReference type="SAM" id="SignalP"/>
    </source>
</evidence>
<dbReference type="Gene3D" id="2.60.120.260">
    <property type="entry name" value="Galactose-binding domain-like"/>
    <property type="match status" value="1"/>
</dbReference>
<feature type="signal peptide" evidence="1">
    <location>
        <begin position="1"/>
        <end position="22"/>
    </location>
</feature>
<dbReference type="SUPFAM" id="SSF49785">
    <property type="entry name" value="Galactose-binding domain-like"/>
    <property type="match status" value="1"/>
</dbReference>